<sequence length="710" mass="78574">MSPRPGMGRIAHTMRLARHVTSLCLLVASAAWAQQPHLIPMPREVHLATPTPVPSAIVLVPGNDVEDNNAADDLTEAMSVRNIRVTPNTGYAAMTISLLREDTPGAKEALRSASATFDPAMHDEGYLLIAAPGHVNIIAQTASGIFYGVQTLKQMITGYGSSATLATGSIKDWPAMKYRGIDDDLSRGPFPTLAFQKQQIREFAAFKINVYSPYFEHTVQYAADPITSPQGSSLTRSEAQELVRYAARFHIMIIPEQEAFGHLHHLLKYEKYSDLAETPHGHVLAPAADGTQPLILSWFKQLAEDYPSPFLHIGADETQELGTGRTKDDVQKRGLGPVYADFLAKIHDTLSPLHRKLLFWGDMATGDPSAIPNLPKDMIAVPWIYWHLDNYDPNILPFKNAGIETWVAPGDSNWSQMYPLGDQAIDNISGFIESGQRLGSTGSLLTVWNDDGEGLFNQDWFGVLFGAAAAWQPGKSSGDPYKAAFGELFYGDTTGKVMQAQAELMDALKNFDGNDSTFWVDPWSKAGEAKAVKFRPSLHDTRMHAEKALSFLAEARAGNDHLLHPDAIAGMELGARRIDLAAMKFQLADEIADAYKQAYAKRAVQDKKEQRDVRSLLSVCPGNNGRCADLRDAYSAIKNLYKDAWLAENRPYWLDNVLVRYDMQIQLWQQRNLNFGAIASDWQKTHQLPTPQELGMINEPAMPATAKKKE</sequence>
<evidence type="ECO:0000256" key="6">
    <source>
        <dbReference type="PIRSR" id="PIRSR625705-1"/>
    </source>
</evidence>
<dbReference type="EC" id="3.2.1.52" evidence="3"/>
<dbReference type="InterPro" id="IPR025705">
    <property type="entry name" value="Beta_hexosaminidase_sua/sub"/>
</dbReference>
<dbReference type="InterPro" id="IPR015883">
    <property type="entry name" value="Glyco_hydro_20_cat"/>
</dbReference>
<dbReference type="AlphaFoldDB" id="A0A1I6M8S3"/>
<dbReference type="SUPFAM" id="SSF55545">
    <property type="entry name" value="beta-N-acetylhexosaminidase-like domain"/>
    <property type="match status" value="1"/>
</dbReference>
<dbReference type="PANTHER" id="PTHR22600">
    <property type="entry name" value="BETA-HEXOSAMINIDASE"/>
    <property type="match status" value="1"/>
</dbReference>
<evidence type="ECO:0000313" key="11">
    <source>
        <dbReference type="Proteomes" id="UP000199024"/>
    </source>
</evidence>
<reference evidence="10 11" key="1">
    <citation type="submission" date="2016-10" db="EMBL/GenBank/DDBJ databases">
        <authorList>
            <person name="de Groot N.N."/>
        </authorList>
    </citation>
    <scope>NUCLEOTIDE SEQUENCE [LARGE SCALE GENOMIC DNA]</scope>
    <source>
        <strain evidence="10 11">DSM 21001</strain>
    </source>
</reference>
<feature type="domain" description="Glycoside hydrolase family 20 catalytic" evidence="8">
    <location>
        <begin position="228"/>
        <end position="384"/>
    </location>
</feature>
<evidence type="ECO:0000256" key="3">
    <source>
        <dbReference type="ARBA" id="ARBA00012663"/>
    </source>
</evidence>
<dbReference type="Pfam" id="PF00728">
    <property type="entry name" value="Glyco_hydro_20"/>
    <property type="match status" value="1"/>
</dbReference>
<keyword evidence="11" id="KW-1185">Reference proteome</keyword>
<feature type="active site" description="Proton donor" evidence="6">
    <location>
        <position position="317"/>
    </location>
</feature>
<keyword evidence="7" id="KW-0732">Signal</keyword>
<dbReference type="OrthoDB" id="9763537at2"/>
<dbReference type="GO" id="GO:0030203">
    <property type="term" value="P:glycosaminoglycan metabolic process"/>
    <property type="evidence" value="ECO:0007669"/>
    <property type="project" value="TreeGrafter"/>
</dbReference>
<gene>
    <name evidence="10" type="ORF">SAMN05421771_2037</name>
</gene>
<comment type="catalytic activity">
    <reaction evidence="1">
        <text>Hydrolysis of terminal non-reducing N-acetyl-D-hexosamine residues in N-acetyl-beta-D-hexosaminides.</text>
        <dbReference type="EC" id="3.2.1.52"/>
    </reaction>
</comment>
<organism evidence="10 11">
    <name type="scientific">Granulicella pectinivorans</name>
    <dbReference type="NCBI Taxonomy" id="474950"/>
    <lineage>
        <taxon>Bacteria</taxon>
        <taxon>Pseudomonadati</taxon>
        <taxon>Acidobacteriota</taxon>
        <taxon>Terriglobia</taxon>
        <taxon>Terriglobales</taxon>
        <taxon>Acidobacteriaceae</taxon>
        <taxon>Granulicella</taxon>
    </lineage>
</organism>
<feature type="signal peptide" evidence="7">
    <location>
        <begin position="1"/>
        <end position="33"/>
    </location>
</feature>
<dbReference type="STRING" id="474950.SAMN05421771_2037"/>
<proteinExistence type="inferred from homology"/>
<feature type="domain" description="Beta-hexosaminidase bacterial type N-terminal" evidence="9">
    <location>
        <begin position="36"/>
        <end position="173"/>
    </location>
</feature>
<evidence type="ECO:0000259" key="8">
    <source>
        <dbReference type="Pfam" id="PF00728"/>
    </source>
</evidence>
<evidence type="ECO:0000256" key="7">
    <source>
        <dbReference type="SAM" id="SignalP"/>
    </source>
</evidence>
<evidence type="ECO:0000256" key="4">
    <source>
        <dbReference type="ARBA" id="ARBA00022801"/>
    </source>
</evidence>
<dbReference type="InterPro" id="IPR015882">
    <property type="entry name" value="HEX_bac_N"/>
</dbReference>
<keyword evidence="4 10" id="KW-0378">Hydrolase</keyword>
<dbReference type="InterPro" id="IPR017853">
    <property type="entry name" value="GH"/>
</dbReference>
<dbReference type="SUPFAM" id="SSF51445">
    <property type="entry name" value="(Trans)glycosidases"/>
    <property type="match status" value="1"/>
</dbReference>
<dbReference type="Pfam" id="PF02838">
    <property type="entry name" value="Glyco_hydro_20b"/>
    <property type="match status" value="1"/>
</dbReference>
<dbReference type="GO" id="GO:0004563">
    <property type="term" value="F:beta-N-acetylhexosaminidase activity"/>
    <property type="evidence" value="ECO:0007669"/>
    <property type="project" value="UniProtKB-EC"/>
</dbReference>
<dbReference type="PRINTS" id="PR00738">
    <property type="entry name" value="GLHYDRLASE20"/>
</dbReference>
<evidence type="ECO:0000256" key="2">
    <source>
        <dbReference type="ARBA" id="ARBA00006285"/>
    </source>
</evidence>
<accession>A0A1I6M8S3</accession>
<dbReference type="Gene3D" id="3.20.20.80">
    <property type="entry name" value="Glycosidases"/>
    <property type="match status" value="1"/>
</dbReference>
<dbReference type="GO" id="GO:0016020">
    <property type="term" value="C:membrane"/>
    <property type="evidence" value="ECO:0007669"/>
    <property type="project" value="TreeGrafter"/>
</dbReference>
<dbReference type="GO" id="GO:0005975">
    <property type="term" value="P:carbohydrate metabolic process"/>
    <property type="evidence" value="ECO:0007669"/>
    <property type="project" value="InterPro"/>
</dbReference>
<keyword evidence="5" id="KW-0326">Glycosidase</keyword>
<evidence type="ECO:0000256" key="5">
    <source>
        <dbReference type="ARBA" id="ARBA00023295"/>
    </source>
</evidence>
<protein>
    <recommendedName>
        <fullName evidence="3">beta-N-acetylhexosaminidase</fullName>
        <ecNumber evidence="3">3.2.1.52</ecNumber>
    </recommendedName>
</protein>
<evidence type="ECO:0000256" key="1">
    <source>
        <dbReference type="ARBA" id="ARBA00001231"/>
    </source>
</evidence>
<name>A0A1I6M8S3_9BACT</name>
<feature type="chain" id="PRO_5011705525" description="beta-N-acetylhexosaminidase" evidence="7">
    <location>
        <begin position="34"/>
        <end position="710"/>
    </location>
</feature>
<comment type="similarity">
    <text evidence="2">Belongs to the glycosyl hydrolase 20 family.</text>
</comment>
<evidence type="ECO:0000313" key="10">
    <source>
        <dbReference type="EMBL" id="SFS11942.1"/>
    </source>
</evidence>
<dbReference type="Proteomes" id="UP000199024">
    <property type="component" value="Unassembled WGS sequence"/>
</dbReference>
<dbReference type="EMBL" id="FOZL01000001">
    <property type="protein sequence ID" value="SFS11942.1"/>
    <property type="molecule type" value="Genomic_DNA"/>
</dbReference>
<dbReference type="PANTHER" id="PTHR22600:SF57">
    <property type="entry name" value="BETA-N-ACETYLHEXOSAMINIDASE"/>
    <property type="match status" value="1"/>
</dbReference>
<dbReference type="InterPro" id="IPR029018">
    <property type="entry name" value="Hex-like_dom2"/>
</dbReference>
<dbReference type="Gene3D" id="3.30.379.10">
    <property type="entry name" value="Chitobiase/beta-hexosaminidase domain 2-like"/>
    <property type="match status" value="1"/>
</dbReference>
<evidence type="ECO:0000259" key="9">
    <source>
        <dbReference type="Pfam" id="PF02838"/>
    </source>
</evidence>